<evidence type="ECO:0000313" key="3">
    <source>
        <dbReference type="EMBL" id="GMR51668.1"/>
    </source>
</evidence>
<proteinExistence type="predicted"/>
<protein>
    <submittedName>
        <fullName evidence="3">Uncharacterized protein</fullName>
    </submittedName>
</protein>
<dbReference type="Proteomes" id="UP001328107">
    <property type="component" value="Unassembled WGS sequence"/>
</dbReference>
<dbReference type="EMBL" id="BTRK01000005">
    <property type="protein sequence ID" value="GMR51660.1"/>
    <property type="molecule type" value="Genomic_DNA"/>
</dbReference>
<keyword evidence="1" id="KW-0472">Membrane</keyword>
<evidence type="ECO:0000313" key="4">
    <source>
        <dbReference type="Proteomes" id="UP001328107"/>
    </source>
</evidence>
<keyword evidence="1" id="KW-0812">Transmembrane</keyword>
<comment type="caution">
    <text evidence="3">The sequence shown here is derived from an EMBL/GenBank/DDBJ whole genome shotgun (WGS) entry which is preliminary data.</text>
</comment>
<feature type="transmembrane region" description="Helical" evidence="1">
    <location>
        <begin position="12"/>
        <end position="30"/>
    </location>
</feature>
<sequence length="72" mass="8556">HWATTEEAREILVEARAICWILILSGQLWSQKAYHEYWSGNHWVGITIFSLWATPVVFYSFFNLTFFTKKTN</sequence>
<keyword evidence="1" id="KW-1133">Transmembrane helix</keyword>
<keyword evidence="4" id="KW-1185">Reference proteome</keyword>
<dbReference type="EMBL" id="BTRK01000005">
    <property type="protein sequence ID" value="GMR51668.1"/>
    <property type="molecule type" value="Genomic_DNA"/>
</dbReference>
<name>A0AAN5CVN7_9BILA</name>
<reference evidence="4" key="1">
    <citation type="submission" date="2022-10" db="EMBL/GenBank/DDBJ databases">
        <title>Genome assembly of Pristionchus species.</title>
        <authorList>
            <person name="Yoshida K."/>
            <person name="Sommer R.J."/>
        </authorList>
    </citation>
    <scope>NUCLEOTIDE SEQUENCE [LARGE SCALE GENOMIC DNA]</scope>
    <source>
        <strain evidence="2 4">RS5460</strain>
    </source>
</reference>
<dbReference type="AlphaFoldDB" id="A0AAN5CVN7"/>
<reference evidence="3" key="2">
    <citation type="submission" date="2023-06" db="EMBL/GenBank/DDBJ databases">
        <title>Genome assembly of Pristionchus species.</title>
        <authorList>
            <person name="Yoshida K."/>
            <person name="Sommer R.J."/>
        </authorList>
    </citation>
    <scope>NUCLEOTIDE SEQUENCE</scope>
    <source>
        <strain evidence="3">RS5460</strain>
    </source>
</reference>
<feature type="transmembrane region" description="Helical" evidence="1">
    <location>
        <begin position="42"/>
        <end position="62"/>
    </location>
</feature>
<feature type="non-terminal residue" evidence="3">
    <location>
        <position position="1"/>
    </location>
</feature>
<organism evidence="3 4">
    <name type="scientific">Pristionchus mayeri</name>
    <dbReference type="NCBI Taxonomy" id="1317129"/>
    <lineage>
        <taxon>Eukaryota</taxon>
        <taxon>Metazoa</taxon>
        <taxon>Ecdysozoa</taxon>
        <taxon>Nematoda</taxon>
        <taxon>Chromadorea</taxon>
        <taxon>Rhabditida</taxon>
        <taxon>Rhabditina</taxon>
        <taxon>Diplogasteromorpha</taxon>
        <taxon>Diplogasteroidea</taxon>
        <taxon>Neodiplogasteridae</taxon>
        <taxon>Pristionchus</taxon>
    </lineage>
</organism>
<evidence type="ECO:0000256" key="1">
    <source>
        <dbReference type="SAM" id="Phobius"/>
    </source>
</evidence>
<accession>A0AAN5CVN7</accession>
<gene>
    <name evidence="2" type="ORF">PMAYCL1PPCAC_21855</name>
    <name evidence="3" type="ORF">PMAYCL1PPCAC_21863</name>
</gene>
<evidence type="ECO:0000313" key="2">
    <source>
        <dbReference type="EMBL" id="GMR51660.1"/>
    </source>
</evidence>